<reference evidence="1" key="1">
    <citation type="submission" date="2020-08" db="EMBL/GenBank/DDBJ databases">
        <title>Multicomponent nature underlies the extraordinary mechanical properties of spider dragline silk.</title>
        <authorList>
            <person name="Kono N."/>
            <person name="Nakamura H."/>
            <person name="Mori M."/>
            <person name="Yoshida Y."/>
            <person name="Ohtoshi R."/>
            <person name="Malay A.D."/>
            <person name="Moran D.A.P."/>
            <person name="Tomita M."/>
            <person name="Numata K."/>
            <person name="Arakawa K."/>
        </authorList>
    </citation>
    <scope>NUCLEOTIDE SEQUENCE</scope>
</reference>
<evidence type="ECO:0000313" key="2">
    <source>
        <dbReference type="Proteomes" id="UP000886998"/>
    </source>
</evidence>
<dbReference type="OrthoDB" id="10017160at2759"/>
<dbReference type="AlphaFoldDB" id="A0A8X7BU59"/>
<sequence>MDATGVREVSGIEKRTVHRILRNELLLRKIAARWVPHALTEVQRYLLYAICSMLRPLYSLTIGRRSILVTNNRHRLILGHGIRNRTETSVRGMATCWITKEA</sequence>
<proteinExistence type="predicted"/>
<dbReference type="Proteomes" id="UP000886998">
    <property type="component" value="Unassembled WGS sequence"/>
</dbReference>
<keyword evidence="2" id="KW-1185">Reference proteome</keyword>
<gene>
    <name evidence="1" type="ORF">TNIN_441071</name>
</gene>
<protein>
    <submittedName>
        <fullName evidence="1">Uncharacterized protein</fullName>
    </submittedName>
</protein>
<dbReference type="EMBL" id="BMAV01004001">
    <property type="protein sequence ID" value="GFY44010.1"/>
    <property type="molecule type" value="Genomic_DNA"/>
</dbReference>
<name>A0A8X7BU59_9ARAC</name>
<comment type="caution">
    <text evidence="1">The sequence shown here is derived from an EMBL/GenBank/DDBJ whole genome shotgun (WGS) entry which is preliminary data.</text>
</comment>
<accession>A0A8X7BU59</accession>
<evidence type="ECO:0000313" key="1">
    <source>
        <dbReference type="EMBL" id="GFY44010.1"/>
    </source>
</evidence>
<organism evidence="1 2">
    <name type="scientific">Trichonephila inaurata madagascariensis</name>
    <dbReference type="NCBI Taxonomy" id="2747483"/>
    <lineage>
        <taxon>Eukaryota</taxon>
        <taxon>Metazoa</taxon>
        <taxon>Ecdysozoa</taxon>
        <taxon>Arthropoda</taxon>
        <taxon>Chelicerata</taxon>
        <taxon>Arachnida</taxon>
        <taxon>Araneae</taxon>
        <taxon>Araneomorphae</taxon>
        <taxon>Entelegynae</taxon>
        <taxon>Araneoidea</taxon>
        <taxon>Nephilidae</taxon>
        <taxon>Trichonephila</taxon>
        <taxon>Trichonephila inaurata</taxon>
    </lineage>
</organism>